<evidence type="ECO:0000256" key="3">
    <source>
        <dbReference type="ARBA" id="ARBA00023237"/>
    </source>
</evidence>
<feature type="compositionally biased region" description="Polar residues" evidence="5">
    <location>
        <begin position="210"/>
        <end position="221"/>
    </location>
</feature>
<dbReference type="Proteomes" id="UP000614287">
    <property type="component" value="Unassembled WGS sequence"/>
</dbReference>
<dbReference type="EMBL" id="BMZG01000005">
    <property type="protein sequence ID" value="GHA72635.1"/>
    <property type="molecule type" value="Genomic_DNA"/>
</dbReference>
<evidence type="ECO:0000313" key="8">
    <source>
        <dbReference type="EMBL" id="GHA72635.1"/>
    </source>
</evidence>
<feature type="region of interest" description="Disordered" evidence="5">
    <location>
        <begin position="201"/>
        <end position="223"/>
    </location>
</feature>
<evidence type="ECO:0000259" key="7">
    <source>
        <dbReference type="PROSITE" id="PS51123"/>
    </source>
</evidence>
<protein>
    <submittedName>
        <fullName evidence="8">OmpA family lipoprotein</fullName>
    </submittedName>
</protein>
<dbReference type="SUPFAM" id="SSF103088">
    <property type="entry name" value="OmpA-like"/>
    <property type="match status" value="1"/>
</dbReference>
<evidence type="ECO:0000256" key="2">
    <source>
        <dbReference type="ARBA" id="ARBA00023136"/>
    </source>
</evidence>
<dbReference type="InterPro" id="IPR006664">
    <property type="entry name" value="OMP_bac"/>
</dbReference>
<feature type="signal peptide" evidence="6">
    <location>
        <begin position="1"/>
        <end position="27"/>
    </location>
</feature>
<dbReference type="InterPro" id="IPR036737">
    <property type="entry name" value="OmpA-like_sf"/>
</dbReference>
<keyword evidence="8" id="KW-0449">Lipoprotein</keyword>
<comment type="subcellular location">
    <subcellularLocation>
        <location evidence="1">Cell outer membrane</location>
    </subcellularLocation>
</comment>
<keyword evidence="6" id="KW-0732">Signal</keyword>
<feature type="chain" id="PRO_5035254917" evidence="6">
    <location>
        <begin position="28"/>
        <end position="234"/>
    </location>
</feature>
<dbReference type="AlphaFoldDB" id="A0A8J3CL94"/>
<feature type="domain" description="OmpA-like" evidence="7">
    <location>
        <begin position="117"/>
        <end position="234"/>
    </location>
</feature>
<dbReference type="Pfam" id="PF00691">
    <property type="entry name" value="OmpA"/>
    <property type="match status" value="1"/>
</dbReference>
<reference evidence="8" key="1">
    <citation type="journal article" date="2014" name="Int. J. Syst. Evol. Microbiol.">
        <title>Complete genome sequence of Corynebacterium casei LMG S-19264T (=DSM 44701T), isolated from a smear-ripened cheese.</title>
        <authorList>
            <consortium name="US DOE Joint Genome Institute (JGI-PGF)"/>
            <person name="Walter F."/>
            <person name="Albersmeier A."/>
            <person name="Kalinowski J."/>
            <person name="Ruckert C."/>
        </authorList>
    </citation>
    <scope>NUCLEOTIDE SEQUENCE</scope>
    <source>
        <strain evidence="8">KCTC 32501</strain>
    </source>
</reference>
<dbReference type="CDD" id="cd07185">
    <property type="entry name" value="OmpA_C-like"/>
    <property type="match status" value="1"/>
</dbReference>
<comment type="caution">
    <text evidence="8">The sequence shown here is derived from an EMBL/GenBank/DDBJ whole genome shotgun (WGS) entry which is preliminary data.</text>
</comment>
<dbReference type="GO" id="GO:0009279">
    <property type="term" value="C:cell outer membrane"/>
    <property type="evidence" value="ECO:0007669"/>
    <property type="project" value="UniProtKB-SubCell"/>
</dbReference>
<organism evidence="8 9">
    <name type="scientific">Formosimonas limnophila</name>
    <dbReference type="NCBI Taxonomy" id="1384487"/>
    <lineage>
        <taxon>Bacteria</taxon>
        <taxon>Pseudomonadati</taxon>
        <taxon>Pseudomonadota</taxon>
        <taxon>Betaproteobacteria</taxon>
        <taxon>Burkholderiales</taxon>
        <taxon>Burkholderiaceae</taxon>
        <taxon>Formosimonas</taxon>
    </lineage>
</organism>
<keyword evidence="9" id="KW-1185">Reference proteome</keyword>
<dbReference type="PANTHER" id="PTHR30329">
    <property type="entry name" value="STATOR ELEMENT OF FLAGELLAR MOTOR COMPLEX"/>
    <property type="match status" value="1"/>
</dbReference>
<evidence type="ECO:0000313" key="9">
    <source>
        <dbReference type="Proteomes" id="UP000614287"/>
    </source>
</evidence>
<name>A0A8J3CL94_9BURK</name>
<dbReference type="Gene3D" id="3.30.1330.60">
    <property type="entry name" value="OmpA-like domain"/>
    <property type="match status" value="1"/>
</dbReference>
<dbReference type="InterPro" id="IPR050330">
    <property type="entry name" value="Bact_OuterMem_StrucFunc"/>
</dbReference>
<dbReference type="PANTHER" id="PTHR30329:SF21">
    <property type="entry name" value="LIPOPROTEIN YIAD-RELATED"/>
    <property type="match status" value="1"/>
</dbReference>
<dbReference type="InterPro" id="IPR027367">
    <property type="entry name" value="Gly-zipper_YMGG"/>
</dbReference>
<evidence type="ECO:0000256" key="1">
    <source>
        <dbReference type="ARBA" id="ARBA00004442"/>
    </source>
</evidence>
<evidence type="ECO:0000256" key="5">
    <source>
        <dbReference type="SAM" id="MobiDB-lite"/>
    </source>
</evidence>
<keyword evidence="3" id="KW-0998">Cell outer membrane</keyword>
<accession>A0A8J3CL94</accession>
<dbReference type="Pfam" id="PF13441">
    <property type="entry name" value="Gly-zipper_YMGG"/>
    <property type="match status" value="1"/>
</dbReference>
<reference evidence="8" key="2">
    <citation type="submission" date="2020-09" db="EMBL/GenBank/DDBJ databases">
        <authorList>
            <person name="Sun Q."/>
            <person name="Kim S."/>
        </authorList>
    </citation>
    <scope>NUCLEOTIDE SEQUENCE</scope>
    <source>
        <strain evidence="8">KCTC 32501</strain>
    </source>
</reference>
<sequence length="234" mass="24030">MNIINQTSKRATALLAAIALVGCASTAAPVSSTNSGTTNTGGFDRNTTIGAGTGAVLGGILGAAVSDRGDKNEGALIGAAIGGVLGGVVGNRYGTQIEQRARDIFKGSNTNVTQMPDGSTRINIAGDMSFNSGSAELKNSGMDTLNKVAQVARENANSRVVIVGHTDNTGNSDANQRLSLARANTVKDYLMTSGVASSRMTSYGRGASQPIASNDTESGRTQNRRVEVFLFPNQ</sequence>
<gene>
    <name evidence="8" type="primary">yiaD</name>
    <name evidence="8" type="ORF">GCM10009007_12060</name>
</gene>
<evidence type="ECO:0000256" key="6">
    <source>
        <dbReference type="SAM" id="SignalP"/>
    </source>
</evidence>
<dbReference type="PRINTS" id="PR01021">
    <property type="entry name" value="OMPADOMAIN"/>
</dbReference>
<dbReference type="InterPro" id="IPR006665">
    <property type="entry name" value="OmpA-like"/>
</dbReference>
<keyword evidence="2 4" id="KW-0472">Membrane</keyword>
<dbReference type="PROSITE" id="PS51123">
    <property type="entry name" value="OMPA_2"/>
    <property type="match status" value="1"/>
</dbReference>
<evidence type="ECO:0000256" key="4">
    <source>
        <dbReference type="PROSITE-ProRule" id="PRU00473"/>
    </source>
</evidence>
<dbReference type="RefSeq" id="WP_189493028.1">
    <property type="nucleotide sequence ID" value="NZ_BMZG01000005.1"/>
</dbReference>
<proteinExistence type="predicted"/>